<feature type="transmembrane region" description="Helical" evidence="2">
    <location>
        <begin position="485"/>
        <end position="507"/>
    </location>
</feature>
<dbReference type="OrthoDB" id="77960at2759"/>
<evidence type="ECO:0000313" key="3">
    <source>
        <dbReference type="EMBL" id="EQC29235.1"/>
    </source>
</evidence>
<accession>T0Q6Y9</accession>
<dbReference type="VEuPathDB" id="FungiDB:SDRG_13108"/>
<feature type="compositionally biased region" description="Basic residues" evidence="1">
    <location>
        <begin position="586"/>
        <end position="596"/>
    </location>
</feature>
<evidence type="ECO:0000313" key="4">
    <source>
        <dbReference type="Proteomes" id="UP000030762"/>
    </source>
</evidence>
<proteinExistence type="predicted"/>
<reference evidence="3 4" key="1">
    <citation type="submission" date="2012-04" db="EMBL/GenBank/DDBJ databases">
        <title>The Genome Sequence of Saprolegnia declina VS20.</title>
        <authorList>
            <consortium name="The Broad Institute Genome Sequencing Platform"/>
            <person name="Russ C."/>
            <person name="Nusbaum C."/>
            <person name="Tyler B."/>
            <person name="van West P."/>
            <person name="Dieguez-Uribeondo J."/>
            <person name="de Bruijn I."/>
            <person name="Tripathy S."/>
            <person name="Jiang R."/>
            <person name="Young S.K."/>
            <person name="Zeng Q."/>
            <person name="Gargeya S."/>
            <person name="Fitzgerald M."/>
            <person name="Haas B."/>
            <person name="Abouelleil A."/>
            <person name="Alvarado L."/>
            <person name="Arachchi H.M."/>
            <person name="Berlin A."/>
            <person name="Chapman S.B."/>
            <person name="Goldberg J."/>
            <person name="Griggs A."/>
            <person name="Gujja S."/>
            <person name="Hansen M."/>
            <person name="Howarth C."/>
            <person name="Imamovic A."/>
            <person name="Larimer J."/>
            <person name="McCowen C."/>
            <person name="Montmayeur A."/>
            <person name="Murphy C."/>
            <person name="Neiman D."/>
            <person name="Pearson M."/>
            <person name="Priest M."/>
            <person name="Roberts A."/>
            <person name="Saif S."/>
            <person name="Shea T."/>
            <person name="Sisk P."/>
            <person name="Sykes S."/>
            <person name="Wortman J."/>
            <person name="Nusbaum C."/>
            <person name="Birren B."/>
        </authorList>
    </citation>
    <scope>NUCLEOTIDE SEQUENCE [LARGE SCALE GENOMIC DNA]</scope>
    <source>
        <strain evidence="3 4">VS20</strain>
    </source>
</reference>
<evidence type="ECO:0000256" key="1">
    <source>
        <dbReference type="SAM" id="MobiDB-lite"/>
    </source>
</evidence>
<keyword evidence="4" id="KW-1185">Reference proteome</keyword>
<feature type="region of interest" description="Disordered" evidence="1">
    <location>
        <begin position="586"/>
        <end position="622"/>
    </location>
</feature>
<dbReference type="Proteomes" id="UP000030762">
    <property type="component" value="Unassembled WGS sequence"/>
</dbReference>
<keyword evidence="2" id="KW-1133">Transmembrane helix</keyword>
<feature type="transmembrane region" description="Helical" evidence="2">
    <location>
        <begin position="26"/>
        <end position="47"/>
    </location>
</feature>
<protein>
    <submittedName>
        <fullName evidence="3">Uncharacterized protein</fullName>
    </submittedName>
</protein>
<dbReference type="InParanoid" id="T0Q6Y9"/>
<evidence type="ECO:0000256" key="2">
    <source>
        <dbReference type="SAM" id="Phobius"/>
    </source>
</evidence>
<name>T0Q6Y9_SAPDV</name>
<dbReference type="OMA" id="RISKWMV"/>
<keyword evidence="2" id="KW-0472">Membrane</keyword>
<dbReference type="EMBL" id="JH767186">
    <property type="protein sequence ID" value="EQC29235.1"/>
    <property type="molecule type" value="Genomic_DNA"/>
</dbReference>
<feature type="transmembrane region" description="Helical" evidence="2">
    <location>
        <begin position="395"/>
        <end position="413"/>
    </location>
</feature>
<feature type="compositionally biased region" description="Polar residues" evidence="1">
    <location>
        <begin position="600"/>
        <end position="610"/>
    </location>
</feature>
<keyword evidence="2" id="KW-0812">Transmembrane</keyword>
<sequence length="667" mass="73800">MRRGSGYAVVKEKPSSSTHDLILGRLYWLIEWLSFGAGLAVVVLVAFDAIVNNWAFNDFIGNGYQYMTPVADIEFAHQLEGPYAFATGASISDLSRISKWMVNYTVSNLVLPGNDKIYVLSAGTFAINSGMNLCSIFKRSYPSANASAGPIQLGVAQDAITFLRGEAFSHIFTDDATANLANASMSSAQLNALGYAPARIQADIRLTQRIPVMSNVTSVQTFLVGYYRIYPKAYCTGCIPIAELGHGTCNLSLVVLPNQRGVTVVNATFVDGSAHGLGLMIQQNAFSAASHYLKFIAMLFAIGGYLASRRTVQWQEVDVNITETFLHKIVKMVLPRYYPHVSHAIRFDMICYNSDIFVLFFTTSVLLDINHAIIFTREVQVFNQVCFKWSMGFQLFALSTRLLWLNCAFLKVLKVLWHLVSTATYCGQSHVMGFLNLRSVTSLYVSAILLFYVPPFIEYNNSVREDIKNINESLDGIALDFLQSFYVRGSGAIAAGLISNILLVVLVDHTCNLAFWRRLAQNSLARQAIYNSTSILMDDIVGIDPGAIDAVSPVIHCKARRLCTLQWFFLSHLSLFGLPEKELKKKAHANQQHAHHPPASDTTMGMSQLPSAHGDGAESSSSSRSDQLYLVAQGSDHHLHLLDSDYNDVKSLMFNIKILKNTSVLIK</sequence>
<dbReference type="RefSeq" id="XP_008617413.1">
    <property type="nucleotide sequence ID" value="XM_008619191.1"/>
</dbReference>
<gene>
    <name evidence="3" type="ORF">SDRG_13108</name>
</gene>
<feature type="transmembrane region" description="Helical" evidence="2">
    <location>
        <begin position="356"/>
        <end position="375"/>
    </location>
</feature>
<dbReference type="AlphaFoldDB" id="T0Q6Y9"/>
<feature type="transmembrane region" description="Helical" evidence="2">
    <location>
        <begin position="434"/>
        <end position="453"/>
    </location>
</feature>
<dbReference type="GeneID" id="19953835"/>
<organism evidence="3 4">
    <name type="scientific">Saprolegnia diclina (strain VS20)</name>
    <dbReference type="NCBI Taxonomy" id="1156394"/>
    <lineage>
        <taxon>Eukaryota</taxon>
        <taxon>Sar</taxon>
        <taxon>Stramenopiles</taxon>
        <taxon>Oomycota</taxon>
        <taxon>Saprolegniomycetes</taxon>
        <taxon>Saprolegniales</taxon>
        <taxon>Saprolegniaceae</taxon>
        <taxon>Saprolegnia</taxon>
    </lineage>
</organism>